<evidence type="ECO:0000313" key="9">
    <source>
        <dbReference type="EMBL" id="MBS4211440.1"/>
    </source>
</evidence>
<dbReference type="PANTHER" id="PTHR34975:SF2">
    <property type="entry name" value="SPORE GERMINATION PROTEIN A2"/>
    <property type="match status" value="1"/>
</dbReference>
<dbReference type="AlphaFoldDB" id="A0A942YTZ7"/>
<evidence type="ECO:0000256" key="6">
    <source>
        <dbReference type="ARBA" id="ARBA00022989"/>
    </source>
</evidence>
<reference evidence="9" key="1">
    <citation type="submission" date="2021-05" db="EMBL/GenBank/DDBJ databases">
        <title>Novel Bacillus species.</title>
        <authorList>
            <person name="Liu G."/>
        </authorList>
    </citation>
    <scope>NUCLEOTIDE SEQUENCE</scope>
    <source>
        <strain evidence="9">FJAT-49825</strain>
    </source>
</reference>
<name>A0A942YTZ7_9BACI</name>
<dbReference type="Proteomes" id="UP000679749">
    <property type="component" value="Unassembled WGS sequence"/>
</dbReference>
<evidence type="ECO:0000256" key="7">
    <source>
        <dbReference type="ARBA" id="ARBA00023136"/>
    </source>
</evidence>
<feature type="transmembrane region" description="Helical" evidence="8">
    <location>
        <begin position="216"/>
        <end position="239"/>
    </location>
</feature>
<evidence type="ECO:0000256" key="5">
    <source>
        <dbReference type="ARBA" id="ARBA00022692"/>
    </source>
</evidence>
<keyword evidence="6 8" id="KW-1133">Transmembrane helix</keyword>
<dbReference type="Pfam" id="PF03845">
    <property type="entry name" value="Spore_permease"/>
    <property type="match status" value="1"/>
</dbReference>
<comment type="caution">
    <text evidence="9">The sequence shown here is derived from an EMBL/GenBank/DDBJ whole genome shotgun (WGS) entry which is preliminary data.</text>
</comment>
<keyword evidence="4" id="KW-0309">Germination</keyword>
<dbReference type="RefSeq" id="WP_213115956.1">
    <property type="nucleotide sequence ID" value="NZ_JAGYPF010000001.1"/>
</dbReference>
<dbReference type="GO" id="GO:0016020">
    <property type="term" value="C:membrane"/>
    <property type="evidence" value="ECO:0007669"/>
    <property type="project" value="UniProtKB-SubCell"/>
</dbReference>
<feature type="transmembrane region" description="Helical" evidence="8">
    <location>
        <begin position="143"/>
        <end position="165"/>
    </location>
</feature>
<proteinExistence type="inferred from homology"/>
<evidence type="ECO:0000256" key="8">
    <source>
        <dbReference type="SAM" id="Phobius"/>
    </source>
</evidence>
<evidence type="ECO:0000256" key="2">
    <source>
        <dbReference type="ARBA" id="ARBA00007998"/>
    </source>
</evidence>
<evidence type="ECO:0000256" key="1">
    <source>
        <dbReference type="ARBA" id="ARBA00004141"/>
    </source>
</evidence>
<feature type="transmembrane region" description="Helical" evidence="8">
    <location>
        <begin position="338"/>
        <end position="358"/>
    </location>
</feature>
<feature type="transmembrane region" description="Helical" evidence="8">
    <location>
        <begin position="107"/>
        <end position="131"/>
    </location>
</feature>
<keyword evidence="5 8" id="KW-0812">Transmembrane</keyword>
<comment type="similarity">
    <text evidence="2">Belongs to the amino acid-polyamine-organocation (APC) superfamily. Spore germination protein (SGP) (TC 2.A.3.9) family.</text>
</comment>
<sequence length="380" mass="42815">MENAKIKASQMFVLVVLFEMGSSILVGLGGSARQDAWISILLGLAGGILVFFIYYRLFKYYPELPLTSYLQKITGKWIGRILALFYVVYFMYVATRVLRDFGELLTTTIYTATPLVVINSLMILTIIYGIHKGFEVIARIGELYFAIIYFMAISGMILVTGSGLIHFENIRPMLENGMKPVLRTFLKETLVFPFGEMIVFTMLLPYLNNPKKVKIACIGGMGLAGINIAITAIVNVAVLGPDLFVRSNFPLLTTIGKIQLANFIERLDVFFMLYLVIGGFFKITIFYYAAVIGAADLFKLKSHQKLNFPIGFVILLASLMIASNFAEHIEEGLNVVTIYLSWPFQIIIPLFLLVIAFFRNRKKQPKQQSNQQHNQQSSQS</sequence>
<accession>A0A942YTZ7</accession>
<dbReference type="NCBIfam" id="TIGR00912">
    <property type="entry name" value="2A0309"/>
    <property type="match status" value="1"/>
</dbReference>
<dbReference type="GO" id="GO:0009847">
    <property type="term" value="P:spore germination"/>
    <property type="evidence" value="ECO:0007669"/>
    <property type="project" value="InterPro"/>
</dbReference>
<feature type="transmembrane region" description="Helical" evidence="8">
    <location>
        <begin position="271"/>
        <end position="294"/>
    </location>
</feature>
<evidence type="ECO:0000313" key="10">
    <source>
        <dbReference type="Proteomes" id="UP000679749"/>
    </source>
</evidence>
<dbReference type="PANTHER" id="PTHR34975">
    <property type="entry name" value="SPORE GERMINATION PROTEIN A2"/>
    <property type="match status" value="1"/>
</dbReference>
<feature type="transmembrane region" description="Helical" evidence="8">
    <location>
        <begin position="36"/>
        <end position="57"/>
    </location>
</feature>
<keyword evidence="7 8" id="KW-0472">Membrane</keyword>
<organism evidence="9 10">
    <name type="scientific">Neobacillus rhizophilus</name>
    <dbReference type="NCBI Taxonomy" id="2833579"/>
    <lineage>
        <taxon>Bacteria</taxon>
        <taxon>Bacillati</taxon>
        <taxon>Bacillota</taxon>
        <taxon>Bacilli</taxon>
        <taxon>Bacillales</taxon>
        <taxon>Bacillaceae</taxon>
        <taxon>Neobacillus</taxon>
    </lineage>
</organism>
<feature type="transmembrane region" description="Helical" evidence="8">
    <location>
        <begin position="12"/>
        <end position="30"/>
    </location>
</feature>
<feature type="transmembrane region" description="Helical" evidence="8">
    <location>
        <begin position="185"/>
        <end position="204"/>
    </location>
</feature>
<keyword evidence="3" id="KW-0813">Transport</keyword>
<feature type="transmembrane region" description="Helical" evidence="8">
    <location>
        <begin position="306"/>
        <end position="326"/>
    </location>
</feature>
<evidence type="ECO:0000256" key="4">
    <source>
        <dbReference type="ARBA" id="ARBA00022544"/>
    </source>
</evidence>
<dbReference type="InterPro" id="IPR004761">
    <property type="entry name" value="Spore_GerAB"/>
</dbReference>
<dbReference type="EMBL" id="JAGYPF010000001">
    <property type="protein sequence ID" value="MBS4211440.1"/>
    <property type="molecule type" value="Genomic_DNA"/>
</dbReference>
<gene>
    <name evidence="9" type="ORF">KHA99_03080</name>
</gene>
<protein>
    <submittedName>
        <fullName evidence="9">GerAB/ArcD/ProY family transporter</fullName>
    </submittedName>
</protein>
<keyword evidence="10" id="KW-1185">Reference proteome</keyword>
<comment type="subcellular location">
    <subcellularLocation>
        <location evidence="1">Membrane</location>
        <topology evidence="1">Multi-pass membrane protein</topology>
    </subcellularLocation>
</comment>
<evidence type="ECO:0000256" key="3">
    <source>
        <dbReference type="ARBA" id="ARBA00022448"/>
    </source>
</evidence>
<feature type="transmembrane region" description="Helical" evidence="8">
    <location>
        <begin position="77"/>
        <end position="95"/>
    </location>
</feature>